<dbReference type="RefSeq" id="WP_117404298.1">
    <property type="nucleotide sequence ID" value="NZ_QVNQ01000013.1"/>
</dbReference>
<gene>
    <name evidence="2" type="ORF">D0T12_31500</name>
</gene>
<organism evidence="2 3">
    <name type="scientific">Actinomadura spongiicola</name>
    <dbReference type="NCBI Taxonomy" id="2303421"/>
    <lineage>
        <taxon>Bacteria</taxon>
        <taxon>Bacillati</taxon>
        <taxon>Actinomycetota</taxon>
        <taxon>Actinomycetes</taxon>
        <taxon>Streptosporangiales</taxon>
        <taxon>Thermomonosporaceae</taxon>
        <taxon>Actinomadura</taxon>
    </lineage>
</organism>
<evidence type="ECO:0000256" key="1">
    <source>
        <dbReference type="SAM" id="MobiDB-lite"/>
    </source>
</evidence>
<accession>A0A372G7Y4</accession>
<feature type="region of interest" description="Disordered" evidence="1">
    <location>
        <begin position="128"/>
        <end position="147"/>
    </location>
</feature>
<evidence type="ECO:0000313" key="3">
    <source>
        <dbReference type="Proteomes" id="UP000262882"/>
    </source>
</evidence>
<sequence>MATTPEPRQLALSEFVRDHNASGLSYRRMAVRATDPQSGQTLGFQWISKLAAGQVAKAPEPWQMRALAAAMEVPEELVKTLAARQWLEYEISEVRLGSDEWILFRLARDLPDEDKRMLRRMAEEFVRRQTRRLSEPPDDADTGAPSI</sequence>
<protein>
    <submittedName>
        <fullName evidence="2">Uncharacterized protein</fullName>
    </submittedName>
</protein>
<reference evidence="2 3" key="1">
    <citation type="submission" date="2018-08" db="EMBL/GenBank/DDBJ databases">
        <title>Actinomadura spongicola sp. nov., isolated from marine sponge Leucetta chagosensis.</title>
        <authorList>
            <person name="Li L."/>
            <person name="Lin H.W."/>
        </authorList>
    </citation>
    <scope>NUCLEOTIDE SEQUENCE [LARGE SCALE GENOMIC DNA]</scope>
    <source>
        <strain evidence="2 3">LHW52907</strain>
    </source>
</reference>
<dbReference type="EMBL" id="QVNQ01000013">
    <property type="protein sequence ID" value="RFS81476.1"/>
    <property type="molecule type" value="Genomic_DNA"/>
</dbReference>
<proteinExistence type="predicted"/>
<dbReference type="OrthoDB" id="3535600at2"/>
<comment type="caution">
    <text evidence="2">The sequence shown here is derived from an EMBL/GenBank/DDBJ whole genome shotgun (WGS) entry which is preliminary data.</text>
</comment>
<name>A0A372G7Y4_9ACTN</name>
<dbReference type="Proteomes" id="UP000262882">
    <property type="component" value="Unassembled WGS sequence"/>
</dbReference>
<keyword evidence="3" id="KW-1185">Reference proteome</keyword>
<dbReference type="AlphaFoldDB" id="A0A372G7Y4"/>
<evidence type="ECO:0000313" key="2">
    <source>
        <dbReference type="EMBL" id="RFS81476.1"/>
    </source>
</evidence>